<dbReference type="AlphaFoldDB" id="A0A2K9ZGI0"/>
<dbReference type="EMBL" id="CP025015">
    <property type="protein sequence ID" value="AUW47329.1"/>
    <property type="molecule type" value="Genomic_DNA"/>
</dbReference>
<proteinExistence type="predicted"/>
<name>A0A2K9ZGI0_RHILE</name>
<evidence type="ECO:0000313" key="3">
    <source>
        <dbReference type="Proteomes" id="UP000238523"/>
    </source>
</evidence>
<accession>A0A2K9ZGI0</accession>
<reference evidence="2 3" key="1">
    <citation type="submission" date="2017-11" db="EMBL/GenBank/DDBJ databases">
        <title>Complete genome of Rhizobium leguminosarum Norway, an ineffective micro-symbiont.</title>
        <authorList>
            <person name="Hoffrichter A."/>
            <person name="Liang J."/>
            <person name="Brachmann A."/>
            <person name="Marin M."/>
        </authorList>
    </citation>
    <scope>NUCLEOTIDE SEQUENCE [LARGE SCALE GENOMIC DNA]</scope>
    <source>
        <strain evidence="2 3">Norway</strain>
        <plasmid evidence="3">Plasmid prln3</plasmid>
    </source>
</reference>
<geneLocation type="plasmid" evidence="3">
    <name>prln3</name>
</geneLocation>
<evidence type="ECO:0000256" key="1">
    <source>
        <dbReference type="SAM" id="SignalP"/>
    </source>
</evidence>
<keyword evidence="2" id="KW-0614">Plasmid</keyword>
<feature type="signal peptide" evidence="1">
    <location>
        <begin position="1"/>
        <end position="25"/>
    </location>
</feature>
<sequence>MRTVLFRLILILGTAFTAAATDAYAQLCKSAPQCRSTAPEGKLLHNPNSNGRRVWTTPCGPVTSSQHLDPICNEIAQCQGAGGFGKFLEAVTFQCRSKSFGGYFGLDGMTFGILDWTSSNLPGVLRAYQERSKSGFDEHFGFLEPQMKDGCLDPDWVCTANKNATLMCGTKFREAFSGAITTPDFRRAQMDYARLEYEARLARFSDLGLKTEYGNTAMAVLANNLLSNRACKPATWKAECRGAADEGKLVDCMLDQYVAHACRGGSKRTSQDRVDAIKKAFAGSKESVDVHPTSAAIEQCVSDWSK</sequence>
<keyword evidence="1" id="KW-0732">Signal</keyword>
<gene>
    <name evidence="2" type="ORF">CUJ84_pRLN3000200</name>
</gene>
<dbReference type="RefSeq" id="WP_105009798.1">
    <property type="nucleotide sequence ID" value="NZ_CP025015.1"/>
</dbReference>
<feature type="chain" id="PRO_5014823977" evidence="1">
    <location>
        <begin position="26"/>
        <end position="306"/>
    </location>
</feature>
<evidence type="ECO:0000313" key="2">
    <source>
        <dbReference type="EMBL" id="AUW47329.1"/>
    </source>
</evidence>
<protein>
    <submittedName>
        <fullName evidence="2">Uncharacterized protein</fullName>
    </submittedName>
</protein>
<organism evidence="2 3">
    <name type="scientific">Rhizobium leguminosarum</name>
    <dbReference type="NCBI Taxonomy" id="384"/>
    <lineage>
        <taxon>Bacteria</taxon>
        <taxon>Pseudomonadati</taxon>
        <taxon>Pseudomonadota</taxon>
        <taxon>Alphaproteobacteria</taxon>
        <taxon>Hyphomicrobiales</taxon>
        <taxon>Rhizobiaceae</taxon>
        <taxon>Rhizobium/Agrobacterium group</taxon>
        <taxon>Rhizobium</taxon>
    </lineage>
</organism>
<dbReference type="Proteomes" id="UP000238523">
    <property type="component" value="Plasmid pRLN3"/>
</dbReference>